<feature type="region of interest" description="Disordered" evidence="1">
    <location>
        <begin position="89"/>
        <end position="116"/>
    </location>
</feature>
<comment type="caution">
    <text evidence="2">The sequence shown here is derived from an EMBL/GenBank/DDBJ whole genome shotgun (WGS) entry which is preliminary data.</text>
</comment>
<feature type="compositionally biased region" description="Polar residues" evidence="1">
    <location>
        <begin position="181"/>
        <end position="194"/>
    </location>
</feature>
<dbReference type="AlphaFoldDB" id="G4T5Q4"/>
<gene>
    <name evidence="2" type="ORF">PIIN_00365</name>
</gene>
<dbReference type="InParanoid" id="G4T5Q4"/>
<dbReference type="HOGENOM" id="CLU_912508_0_0_1"/>
<evidence type="ECO:0000256" key="1">
    <source>
        <dbReference type="SAM" id="MobiDB-lite"/>
    </source>
</evidence>
<evidence type="ECO:0000313" key="2">
    <source>
        <dbReference type="EMBL" id="CCA66686.1"/>
    </source>
</evidence>
<accession>G4T5Q4</accession>
<feature type="region of interest" description="Disordered" evidence="1">
    <location>
        <begin position="151"/>
        <end position="240"/>
    </location>
</feature>
<name>G4T5Q4_SERID</name>
<dbReference type="OrthoDB" id="3268994at2759"/>
<feature type="compositionally biased region" description="Low complexity" evidence="1">
    <location>
        <begin position="101"/>
        <end position="114"/>
    </location>
</feature>
<protein>
    <submittedName>
        <fullName evidence="2">Uncharacterized protein</fullName>
    </submittedName>
</protein>
<keyword evidence="3" id="KW-1185">Reference proteome</keyword>
<dbReference type="EMBL" id="CAFZ01000004">
    <property type="protein sequence ID" value="CCA66686.1"/>
    <property type="molecule type" value="Genomic_DNA"/>
</dbReference>
<reference evidence="2 3" key="1">
    <citation type="journal article" date="2011" name="PLoS Pathog.">
        <title>Endophytic Life Strategies Decoded by Genome and Transcriptome Analyses of the Mutualistic Root Symbiont Piriformospora indica.</title>
        <authorList>
            <person name="Zuccaro A."/>
            <person name="Lahrmann U."/>
            <person name="Guldener U."/>
            <person name="Langen G."/>
            <person name="Pfiffi S."/>
            <person name="Biedenkopf D."/>
            <person name="Wong P."/>
            <person name="Samans B."/>
            <person name="Grimm C."/>
            <person name="Basiewicz M."/>
            <person name="Murat C."/>
            <person name="Martin F."/>
            <person name="Kogel K.H."/>
        </authorList>
    </citation>
    <scope>NUCLEOTIDE SEQUENCE [LARGE SCALE GENOMIC DNA]</scope>
    <source>
        <strain evidence="2 3">DSM 11827</strain>
    </source>
</reference>
<feature type="compositionally biased region" description="Polar residues" evidence="1">
    <location>
        <begin position="274"/>
        <end position="299"/>
    </location>
</feature>
<dbReference type="Proteomes" id="UP000007148">
    <property type="component" value="Unassembled WGS sequence"/>
</dbReference>
<evidence type="ECO:0000313" key="3">
    <source>
        <dbReference type="Proteomes" id="UP000007148"/>
    </source>
</evidence>
<proteinExistence type="predicted"/>
<organism evidence="2 3">
    <name type="scientific">Serendipita indica (strain DSM 11827)</name>
    <name type="common">Root endophyte fungus</name>
    <name type="synonym">Piriformospora indica</name>
    <dbReference type="NCBI Taxonomy" id="1109443"/>
    <lineage>
        <taxon>Eukaryota</taxon>
        <taxon>Fungi</taxon>
        <taxon>Dikarya</taxon>
        <taxon>Basidiomycota</taxon>
        <taxon>Agaricomycotina</taxon>
        <taxon>Agaricomycetes</taxon>
        <taxon>Sebacinales</taxon>
        <taxon>Serendipitaceae</taxon>
        <taxon>Serendipita</taxon>
    </lineage>
</organism>
<sequence length="305" mass="33100">MLSRAVLAPANHAYARGILRYDEEPMPALSGVKFAPLPETEMWAKREKFHNRLGVAARQNIINRQRQRPGGTNYTLSSARILEERLAAKSADNKSEAPLGSNTATSSSPSDSLTVPKEDLELRRSASEDGTVNTQAAHKRARVGSLKFWKKPSKRPVLSTVPSQAEIYRTESRMETEESSPNVTRPEMSNTDAVTATEAGQPPATRGAASETPVDLKYSEEGTEPSVAAPPTPSEEQENTPSIVVVPASIPSTPRIHPQFIESGAEEENEVAKNKSTASLVQNTTPIDSVSLCQNQPSTERMPES</sequence>
<feature type="region of interest" description="Disordered" evidence="1">
    <location>
        <begin position="262"/>
        <end position="305"/>
    </location>
</feature>